<reference evidence="2" key="3">
    <citation type="submission" date="2017-01" db="EMBL/GenBank/DDBJ databases">
        <authorList>
            <person name="Mah S.A."/>
            <person name="Swanson W.J."/>
            <person name="Moy G.W."/>
            <person name="Vacquier V.D."/>
        </authorList>
    </citation>
    <scope>NUCLEOTIDE SEQUENCE [LARGE SCALE GENOMIC DNA]</scope>
    <source>
        <strain evidence="2">DSM 21068</strain>
    </source>
</reference>
<protein>
    <submittedName>
        <fullName evidence="2">Uncharacterized protein</fullName>
    </submittedName>
</protein>
<dbReference type="AlphaFoldDB" id="A0A1N7KHE3"/>
<reference evidence="3" key="2">
    <citation type="submission" date="2017-01" db="EMBL/GenBank/DDBJ databases">
        <authorList>
            <person name="Varghese N."/>
            <person name="Submissions S."/>
        </authorList>
    </citation>
    <scope>NUCLEOTIDE SEQUENCE [LARGE SCALE GENOMIC DNA]</scope>
    <source>
        <strain evidence="3">DSM 21068</strain>
    </source>
</reference>
<keyword evidence="4" id="KW-1185">Reference proteome</keyword>
<dbReference type="Proteomes" id="UP000186246">
    <property type="component" value="Unassembled WGS sequence"/>
</dbReference>
<sequence length="101" mass="11796">MKKLFLVATIAVAGLVFGKNTTPKELDVLKENVTVKSYVENQNEINYVDFKLSKDFEMLKTKTFLMTFCDDLGCESYEVDTSIYTMDDIFKMIDYWFNGWN</sequence>
<proteinExistence type="predicted"/>
<evidence type="ECO:0000313" key="4">
    <source>
        <dbReference type="Proteomes" id="UP000238314"/>
    </source>
</evidence>
<reference evidence="1 4" key="1">
    <citation type="submission" date="2016-11" db="EMBL/GenBank/DDBJ databases">
        <title>Whole genomes of Flavobacteriaceae.</title>
        <authorList>
            <person name="Stine C."/>
            <person name="Li C."/>
            <person name="Tadesse D."/>
        </authorList>
    </citation>
    <scope>NUCLEOTIDE SEQUENCE [LARGE SCALE GENOMIC DNA]</scope>
    <source>
        <strain evidence="1 4">DSM 21068</strain>
    </source>
</reference>
<accession>A0A1N7KHE3</accession>
<name>A0A1N7KHE3_9FLAO</name>
<dbReference type="EMBL" id="MUGO01000003">
    <property type="protein sequence ID" value="PQA96291.1"/>
    <property type="molecule type" value="Genomic_DNA"/>
</dbReference>
<dbReference type="EMBL" id="FTOJ01000001">
    <property type="protein sequence ID" value="SIS60953.1"/>
    <property type="molecule type" value="Genomic_DNA"/>
</dbReference>
<dbReference type="OrthoDB" id="1452818at2"/>
<organism evidence="2 3">
    <name type="scientific">Chryseobacterium piscicola</name>
    <dbReference type="NCBI Taxonomy" id="551459"/>
    <lineage>
        <taxon>Bacteria</taxon>
        <taxon>Pseudomonadati</taxon>
        <taxon>Bacteroidota</taxon>
        <taxon>Flavobacteriia</taxon>
        <taxon>Flavobacteriales</taxon>
        <taxon>Weeksellaceae</taxon>
        <taxon>Chryseobacterium group</taxon>
        <taxon>Chryseobacterium</taxon>
    </lineage>
</organism>
<dbReference type="STRING" id="551459.SAMN05421796_101559"/>
<evidence type="ECO:0000313" key="1">
    <source>
        <dbReference type="EMBL" id="PQA96291.1"/>
    </source>
</evidence>
<dbReference type="RefSeq" id="WP_076449550.1">
    <property type="nucleotide sequence ID" value="NZ_FTOJ01000001.1"/>
</dbReference>
<evidence type="ECO:0000313" key="3">
    <source>
        <dbReference type="Proteomes" id="UP000186246"/>
    </source>
</evidence>
<evidence type="ECO:0000313" key="2">
    <source>
        <dbReference type="EMBL" id="SIS60953.1"/>
    </source>
</evidence>
<dbReference type="Proteomes" id="UP000238314">
    <property type="component" value="Unassembled WGS sequence"/>
</dbReference>
<gene>
    <name evidence="1" type="ORF">B0A70_03975</name>
    <name evidence="2" type="ORF">SAMN05421796_101559</name>
</gene>